<dbReference type="eggNOG" id="arCOG03117">
    <property type="taxonomic scope" value="Archaea"/>
</dbReference>
<dbReference type="PANTHER" id="PTHR42709">
    <property type="entry name" value="ALKALINE PHOSPHATASE LIKE PROTEIN"/>
    <property type="match status" value="1"/>
</dbReference>
<keyword evidence="9" id="KW-1185">Reference proteome</keyword>
<evidence type="ECO:0000259" key="7">
    <source>
        <dbReference type="Pfam" id="PF09335"/>
    </source>
</evidence>
<feature type="transmembrane region" description="Helical" evidence="6">
    <location>
        <begin position="113"/>
        <end position="133"/>
    </location>
</feature>
<accession>M0LZG7</accession>
<feature type="transmembrane region" description="Helical" evidence="6">
    <location>
        <begin position="58"/>
        <end position="78"/>
    </location>
</feature>
<keyword evidence="2" id="KW-1003">Cell membrane</keyword>
<evidence type="ECO:0000313" key="9">
    <source>
        <dbReference type="Proteomes" id="UP000011607"/>
    </source>
</evidence>
<feature type="transmembrane region" description="Helical" evidence="6">
    <location>
        <begin position="153"/>
        <end position="171"/>
    </location>
</feature>
<comment type="subcellular location">
    <subcellularLocation>
        <location evidence="1">Cell membrane</location>
        <topology evidence="1">Multi-pass membrane protein</topology>
    </subcellularLocation>
</comment>
<dbReference type="STRING" id="1227454.C446_10020"/>
<dbReference type="Proteomes" id="UP000011607">
    <property type="component" value="Unassembled WGS sequence"/>
</dbReference>
<evidence type="ECO:0000256" key="1">
    <source>
        <dbReference type="ARBA" id="ARBA00004651"/>
    </source>
</evidence>
<evidence type="ECO:0000256" key="4">
    <source>
        <dbReference type="ARBA" id="ARBA00022989"/>
    </source>
</evidence>
<name>M0LZG7_9EURY</name>
<evidence type="ECO:0000256" key="2">
    <source>
        <dbReference type="ARBA" id="ARBA00022475"/>
    </source>
</evidence>
<keyword evidence="4 6" id="KW-1133">Transmembrane helix</keyword>
<proteinExistence type="predicted"/>
<dbReference type="PANTHER" id="PTHR42709:SF6">
    <property type="entry name" value="UNDECAPRENYL PHOSPHATE TRANSPORTER A"/>
    <property type="match status" value="1"/>
</dbReference>
<keyword evidence="5 6" id="KW-0472">Membrane</keyword>
<feature type="domain" description="VTT" evidence="7">
    <location>
        <begin position="47"/>
        <end position="150"/>
    </location>
</feature>
<dbReference type="PATRIC" id="fig|1227454.3.peg.2035"/>
<sequence length="172" mass="18024">MSAFASALEFVVEFVHVVGLPALFVVFVLKGALVGKILPTSVVLSGYVAAVGPTYPTAAGIVVLVSVAHVIGQVAVYAGSRRYGTDVVSIVPYVDIDPESAQFRRVERWFHRYGGIAVFATNVVPWSRGLIAIPAGVSGYPSGRYVVHVGGSALVYHAVYVAVPLVGLALLA</sequence>
<gene>
    <name evidence="8" type="ORF">C446_10020</name>
</gene>
<evidence type="ECO:0000256" key="3">
    <source>
        <dbReference type="ARBA" id="ARBA00022692"/>
    </source>
</evidence>
<dbReference type="GO" id="GO:0005886">
    <property type="term" value="C:plasma membrane"/>
    <property type="evidence" value="ECO:0007669"/>
    <property type="project" value="UniProtKB-SubCell"/>
</dbReference>
<dbReference type="OrthoDB" id="204088at2157"/>
<keyword evidence="3 6" id="KW-0812">Transmembrane</keyword>
<dbReference type="AlphaFoldDB" id="M0LZG7"/>
<dbReference type="RefSeq" id="WP_006672919.1">
    <property type="nucleotide sequence ID" value="NZ_AOMA01000096.1"/>
</dbReference>
<dbReference type="EMBL" id="AOMA01000096">
    <property type="protein sequence ID" value="EMA38543.1"/>
    <property type="molecule type" value="Genomic_DNA"/>
</dbReference>
<evidence type="ECO:0000256" key="5">
    <source>
        <dbReference type="ARBA" id="ARBA00023136"/>
    </source>
</evidence>
<organism evidence="8 9">
    <name type="scientific">Halobiforma nitratireducens JCM 10879</name>
    <dbReference type="NCBI Taxonomy" id="1227454"/>
    <lineage>
        <taxon>Archaea</taxon>
        <taxon>Methanobacteriati</taxon>
        <taxon>Methanobacteriota</taxon>
        <taxon>Stenosarchaea group</taxon>
        <taxon>Halobacteria</taxon>
        <taxon>Halobacteriales</taxon>
        <taxon>Natrialbaceae</taxon>
        <taxon>Halobiforma</taxon>
    </lineage>
</organism>
<protein>
    <recommendedName>
        <fullName evidence="7">VTT domain-containing protein</fullName>
    </recommendedName>
</protein>
<evidence type="ECO:0000256" key="6">
    <source>
        <dbReference type="SAM" id="Phobius"/>
    </source>
</evidence>
<evidence type="ECO:0000313" key="8">
    <source>
        <dbReference type="EMBL" id="EMA38543.1"/>
    </source>
</evidence>
<dbReference type="Pfam" id="PF09335">
    <property type="entry name" value="VTT_dom"/>
    <property type="match status" value="1"/>
</dbReference>
<comment type="caution">
    <text evidence="8">The sequence shown here is derived from an EMBL/GenBank/DDBJ whole genome shotgun (WGS) entry which is preliminary data.</text>
</comment>
<feature type="transmembrane region" description="Helical" evidence="6">
    <location>
        <begin position="12"/>
        <end position="38"/>
    </location>
</feature>
<dbReference type="InterPro" id="IPR051311">
    <property type="entry name" value="DedA_domain"/>
</dbReference>
<reference evidence="8 9" key="1">
    <citation type="journal article" date="2014" name="PLoS Genet.">
        <title>Phylogenetically driven sequencing of extremely halophilic archaea reveals strategies for static and dynamic osmo-response.</title>
        <authorList>
            <person name="Becker E.A."/>
            <person name="Seitzer P.M."/>
            <person name="Tritt A."/>
            <person name="Larsen D."/>
            <person name="Krusor M."/>
            <person name="Yao A.I."/>
            <person name="Wu D."/>
            <person name="Madern D."/>
            <person name="Eisen J.A."/>
            <person name="Darling A.E."/>
            <person name="Facciotti M.T."/>
        </authorList>
    </citation>
    <scope>NUCLEOTIDE SEQUENCE [LARGE SCALE GENOMIC DNA]</scope>
    <source>
        <strain evidence="8 9">JCM 10879</strain>
    </source>
</reference>
<dbReference type="InterPro" id="IPR032816">
    <property type="entry name" value="VTT_dom"/>
</dbReference>